<dbReference type="Pfam" id="PF12929">
    <property type="entry name" value="Mid1"/>
    <property type="match status" value="1"/>
</dbReference>
<evidence type="ECO:0000256" key="1">
    <source>
        <dbReference type="SAM" id="Phobius"/>
    </source>
</evidence>
<evidence type="ECO:0000313" key="2">
    <source>
        <dbReference type="EMBL" id="RKP08056.1"/>
    </source>
</evidence>
<dbReference type="STRING" id="78915.A0A4P9XPW8"/>
<sequence length="224" mass="24045">MASTAACRSLGRLGFCNQVDYAAPGPVNGDLGSAEALGRAYDRLAEEYYQNFTRLLGQLDCTAHYSYERNCDDCARAYKDWLCAVTVPRCTTTAANTAALNLAERDGDAMRAIRGTAGKWTEVMPCVGLCYRMVQSCPAYFKFSCPAEDRARSASYGVWVNSNQESSAQCNSLGVDVALRGVPTASMATRSKEAAIGQGSVSLLRVAALLLSLMAVTGGSWVWL</sequence>
<dbReference type="Proteomes" id="UP000271241">
    <property type="component" value="Unassembled WGS sequence"/>
</dbReference>
<dbReference type="GO" id="GO:0005262">
    <property type="term" value="F:calcium channel activity"/>
    <property type="evidence" value="ECO:0007669"/>
    <property type="project" value="InterPro"/>
</dbReference>
<dbReference type="GO" id="GO:0098703">
    <property type="term" value="P:calcium ion import across plasma membrane"/>
    <property type="evidence" value="ECO:0007669"/>
    <property type="project" value="InterPro"/>
</dbReference>
<dbReference type="PANTHER" id="PTHR39142:SF1">
    <property type="entry name" value="AEL197CP"/>
    <property type="match status" value="1"/>
</dbReference>
<keyword evidence="1" id="KW-0812">Transmembrane</keyword>
<evidence type="ECO:0000313" key="3">
    <source>
        <dbReference type="Proteomes" id="UP000271241"/>
    </source>
</evidence>
<reference evidence="3" key="1">
    <citation type="journal article" date="2018" name="Nat. Microbiol.">
        <title>Leveraging single-cell genomics to expand the fungal tree of life.</title>
        <authorList>
            <person name="Ahrendt S.R."/>
            <person name="Quandt C.A."/>
            <person name="Ciobanu D."/>
            <person name="Clum A."/>
            <person name="Salamov A."/>
            <person name="Andreopoulos B."/>
            <person name="Cheng J.F."/>
            <person name="Woyke T."/>
            <person name="Pelin A."/>
            <person name="Henrissat B."/>
            <person name="Reynolds N.K."/>
            <person name="Benny G.L."/>
            <person name="Smith M.E."/>
            <person name="James T.Y."/>
            <person name="Grigoriev I.V."/>
        </authorList>
    </citation>
    <scope>NUCLEOTIDE SEQUENCE [LARGE SCALE GENOMIC DNA]</scope>
    <source>
        <strain evidence="3">RSA 1356</strain>
    </source>
</reference>
<accession>A0A4P9XPW8</accession>
<proteinExistence type="predicted"/>
<gene>
    <name evidence="2" type="ORF">THASP1DRAFT_30140</name>
</gene>
<organism evidence="2 3">
    <name type="scientific">Thamnocephalis sphaerospora</name>
    <dbReference type="NCBI Taxonomy" id="78915"/>
    <lineage>
        <taxon>Eukaryota</taxon>
        <taxon>Fungi</taxon>
        <taxon>Fungi incertae sedis</taxon>
        <taxon>Zoopagomycota</taxon>
        <taxon>Zoopagomycotina</taxon>
        <taxon>Zoopagomycetes</taxon>
        <taxon>Zoopagales</taxon>
        <taxon>Sigmoideomycetaceae</taxon>
        <taxon>Thamnocephalis</taxon>
    </lineage>
</organism>
<dbReference type="OrthoDB" id="5405745at2759"/>
<dbReference type="AlphaFoldDB" id="A0A4P9XPW8"/>
<keyword evidence="1" id="KW-0472">Membrane</keyword>
<dbReference type="PANTHER" id="PTHR39142">
    <property type="entry name" value="MID1P"/>
    <property type="match status" value="1"/>
</dbReference>
<keyword evidence="3" id="KW-1185">Reference proteome</keyword>
<protein>
    <submittedName>
        <fullName evidence="2">Stretch-activated Ca2+-permeable channel component-domain-containing protein</fullName>
    </submittedName>
</protein>
<dbReference type="EMBL" id="KZ992643">
    <property type="protein sequence ID" value="RKP08056.1"/>
    <property type="molecule type" value="Genomic_DNA"/>
</dbReference>
<feature type="transmembrane region" description="Helical" evidence="1">
    <location>
        <begin position="202"/>
        <end position="223"/>
    </location>
</feature>
<name>A0A4P9XPW8_9FUNG</name>
<dbReference type="InterPro" id="IPR024338">
    <property type="entry name" value="MID1/Yam8"/>
</dbReference>
<keyword evidence="1" id="KW-1133">Transmembrane helix</keyword>